<dbReference type="EMBL" id="CACVBY010000004">
    <property type="protein sequence ID" value="CAA7386021.1"/>
    <property type="molecule type" value="Genomic_DNA"/>
</dbReference>
<keyword evidence="2" id="KW-1185">Reference proteome</keyword>
<dbReference type="Gene3D" id="3.10.180.10">
    <property type="entry name" value="2,3-Dihydroxybiphenyl 1,2-Dioxygenase, domain 1"/>
    <property type="match status" value="1"/>
</dbReference>
<dbReference type="InterPro" id="IPR029068">
    <property type="entry name" value="Glyas_Bleomycin-R_OHBP_Dase"/>
</dbReference>
<proteinExistence type="predicted"/>
<evidence type="ECO:0000313" key="2">
    <source>
        <dbReference type="Proteomes" id="UP000445309"/>
    </source>
</evidence>
<dbReference type="RefSeq" id="WP_162071746.1">
    <property type="nucleotide sequence ID" value="NZ_CACVBY010000004.1"/>
</dbReference>
<reference evidence="1 2" key="1">
    <citation type="submission" date="2020-01" db="EMBL/GenBank/DDBJ databases">
        <authorList>
            <person name="Rodrigo-Torres L."/>
            <person name="Arahal R. D."/>
            <person name="Lucena T."/>
        </authorList>
    </citation>
    <scope>NUCLEOTIDE SEQUENCE [LARGE SCALE GENOMIC DNA]</scope>
    <source>
        <strain evidence="1 2">CECT 9393</strain>
    </source>
</reference>
<evidence type="ECO:0008006" key="3">
    <source>
        <dbReference type="Google" id="ProtNLM"/>
    </source>
</evidence>
<name>A0A6N4XMY1_9FLAO</name>
<dbReference type="Proteomes" id="UP000445309">
    <property type="component" value="Unassembled WGS sequence"/>
</dbReference>
<protein>
    <recommendedName>
        <fullName evidence="3">Glyoxalase</fullName>
    </recommendedName>
</protein>
<dbReference type="SUPFAM" id="SSF54593">
    <property type="entry name" value="Glyoxalase/Bleomycin resistance protein/Dihydroxybiphenyl dioxygenase"/>
    <property type="match status" value="1"/>
</dbReference>
<organism evidence="1 2">
    <name type="scientific">Chryseobacterium fistulae</name>
    <dbReference type="NCBI Taxonomy" id="2675058"/>
    <lineage>
        <taxon>Bacteria</taxon>
        <taxon>Pseudomonadati</taxon>
        <taxon>Bacteroidota</taxon>
        <taxon>Flavobacteriia</taxon>
        <taxon>Flavobacteriales</taxon>
        <taxon>Weeksellaceae</taxon>
        <taxon>Chryseobacterium group</taxon>
        <taxon>Chryseobacterium</taxon>
    </lineage>
</organism>
<sequence length="123" mass="14762">MQQYIKSIRPFIGAENFDISRNFYQDLGFEEVILNDNLSLFKIQDIAFYLQRAYVKDWIDNTMIFIEVENVDAFWDELLSLNLIEKYNNVRLVPVRNLDWGKECFVHDPSGVLWHFGEFYKHS</sequence>
<evidence type="ECO:0000313" key="1">
    <source>
        <dbReference type="EMBL" id="CAA7386021.1"/>
    </source>
</evidence>
<accession>A0A6N4XMY1</accession>
<dbReference type="AlphaFoldDB" id="A0A6N4XMY1"/>
<gene>
    <name evidence="1" type="ORF">CHRY9393_00311</name>
</gene>